<sequence>MTAFFEAGTLGCDRLVVLLGGDSKGPRVKLQSPSASGTIPTCLHDRLRRSSASRIKKPPSPRSICLSKAAQSNSLPTILVNCVQEDPYEDFAEMRGCRRPFAASGPEWECGAYPCRNQDLDRCDVDD</sequence>
<name>A0AAW0R9G3_9PEZI</name>
<proteinExistence type="predicted"/>
<organism evidence="1 2">
    <name type="scientific">Apiospora kogelbergensis</name>
    <dbReference type="NCBI Taxonomy" id="1337665"/>
    <lineage>
        <taxon>Eukaryota</taxon>
        <taxon>Fungi</taxon>
        <taxon>Dikarya</taxon>
        <taxon>Ascomycota</taxon>
        <taxon>Pezizomycotina</taxon>
        <taxon>Sordariomycetes</taxon>
        <taxon>Xylariomycetidae</taxon>
        <taxon>Amphisphaeriales</taxon>
        <taxon>Apiosporaceae</taxon>
        <taxon>Apiospora</taxon>
    </lineage>
</organism>
<dbReference type="Proteomes" id="UP001392437">
    <property type="component" value="Unassembled WGS sequence"/>
</dbReference>
<protein>
    <submittedName>
        <fullName evidence="1">Uncharacterized protein</fullName>
    </submittedName>
</protein>
<keyword evidence="2" id="KW-1185">Reference proteome</keyword>
<gene>
    <name evidence="1" type="ORF">PG999_002830</name>
</gene>
<accession>A0AAW0R9G3</accession>
<dbReference type="EMBL" id="JAQQWP010000002">
    <property type="protein sequence ID" value="KAK8130450.1"/>
    <property type="molecule type" value="Genomic_DNA"/>
</dbReference>
<comment type="caution">
    <text evidence="1">The sequence shown here is derived from an EMBL/GenBank/DDBJ whole genome shotgun (WGS) entry which is preliminary data.</text>
</comment>
<evidence type="ECO:0000313" key="1">
    <source>
        <dbReference type="EMBL" id="KAK8130450.1"/>
    </source>
</evidence>
<evidence type="ECO:0000313" key="2">
    <source>
        <dbReference type="Proteomes" id="UP001392437"/>
    </source>
</evidence>
<dbReference type="AlphaFoldDB" id="A0AAW0R9G3"/>
<reference evidence="1 2" key="1">
    <citation type="submission" date="2023-01" db="EMBL/GenBank/DDBJ databases">
        <title>Analysis of 21 Apiospora genomes using comparative genomics revels a genus with tremendous synthesis potential of carbohydrate active enzymes and secondary metabolites.</title>
        <authorList>
            <person name="Sorensen T."/>
        </authorList>
    </citation>
    <scope>NUCLEOTIDE SEQUENCE [LARGE SCALE GENOMIC DNA]</scope>
    <source>
        <strain evidence="1 2">CBS 117206</strain>
    </source>
</reference>